<dbReference type="EMBL" id="MHSK01000035">
    <property type="protein sequence ID" value="OHA41390.1"/>
    <property type="molecule type" value="Genomic_DNA"/>
</dbReference>
<evidence type="ECO:0000313" key="1">
    <source>
        <dbReference type="EMBL" id="OHA41390.1"/>
    </source>
</evidence>
<gene>
    <name evidence="1" type="ORF">A3G52_05075</name>
</gene>
<proteinExistence type="predicted"/>
<comment type="caution">
    <text evidence="1">The sequence shown here is derived from an EMBL/GenBank/DDBJ whole genome shotgun (WGS) entry which is preliminary data.</text>
</comment>
<dbReference type="AlphaFoldDB" id="A0A1G2NZ91"/>
<sequence>MPFLPGVREYEEVAAVAAHLMSSQGWLFAVAVANALDLQCSAISAAATCVLRPLRSYFWASAHDNRCLYL</sequence>
<name>A0A1G2NZ91_9BACT</name>
<accession>A0A1G2NZ91</accession>
<evidence type="ECO:0000313" key="2">
    <source>
        <dbReference type="Proteomes" id="UP000177269"/>
    </source>
</evidence>
<dbReference type="Proteomes" id="UP000177269">
    <property type="component" value="Unassembled WGS sequence"/>
</dbReference>
<protein>
    <submittedName>
        <fullName evidence="1">Uncharacterized protein</fullName>
    </submittedName>
</protein>
<reference evidence="1 2" key="1">
    <citation type="journal article" date="2016" name="Nat. Commun.">
        <title>Thousands of microbial genomes shed light on interconnected biogeochemical processes in an aquifer system.</title>
        <authorList>
            <person name="Anantharaman K."/>
            <person name="Brown C.T."/>
            <person name="Hug L.A."/>
            <person name="Sharon I."/>
            <person name="Castelle C.J."/>
            <person name="Probst A.J."/>
            <person name="Thomas B.C."/>
            <person name="Singh A."/>
            <person name="Wilkins M.J."/>
            <person name="Karaoz U."/>
            <person name="Brodie E.L."/>
            <person name="Williams K.H."/>
            <person name="Hubbard S.S."/>
            <person name="Banfield J.F."/>
        </authorList>
    </citation>
    <scope>NUCLEOTIDE SEQUENCE [LARGE SCALE GENOMIC DNA]</scope>
</reference>
<organism evidence="1 2">
    <name type="scientific">Candidatus Taylorbacteria bacterium RIFCSPLOWO2_12_FULL_43_20</name>
    <dbReference type="NCBI Taxonomy" id="1802332"/>
    <lineage>
        <taxon>Bacteria</taxon>
        <taxon>Candidatus Tayloriibacteriota</taxon>
    </lineage>
</organism>